<accession>A0ABW4FXR0</accession>
<comment type="caution">
    <text evidence="1">The sequence shown here is derived from an EMBL/GenBank/DDBJ whole genome shotgun (WGS) entry which is preliminary data.</text>
</comment>
<name>A0ABW4FXR0_9PSEU</name>
<evidence type="ECO:0000313" key="1">
    <source>
        <dbReference type="EMBL" id="MFD1534943.1"/>
    </source>
</evidence>
<dbReference type="EMBL" id="JBHUCP010000047">
    <property type="protein sequence ID" value="MFD1534943.1"/>
    <property type="molecule type" value="Genomic_DNA"/>
</dbReference>
<evidence type="ECO:0000313" key="2">
    <source>
        <dbReference type="Proteomes" id="UP001597145"/>
    </source>
</evidence>
<dbReference type="PANTHER" id="PTHR43649">
    <property type="entry name" value="ARABINOSE-BINDING PROTEIN-RELATED"/>
    <property type="match status" value="1"/>
</dbReference>
<dbReference type="Pfam" id="PF01547">
    <property type="entry name" value="SBP_bac_1"/>
    <property type="match status" value="1"/>
</dbReference>
<dbReference type="Gene3D" id="3.40.190.10">
    <property type="entry name" value="Periplasmic binding protein-like II"/>
    <property type="match status" value="1"/>
</dbReference>
<dbReference type="Proteomes" id="UP001597145">
    <property type="component" value="Unassembled WGS sequence"/>
</dbReference>
<sequence length="445" mass="48397">MPPRFGRRQLLAGAAALGAAGLGLGLTGCSGSGRPEPLQFWNYYAPQEQGDPEIVEQSKWFQSAIDHWNANHPEQVMPVFVPDYVNPMNPRIATAFAAENGPDIFLISPGEFLRYYNGGVLVDFKPYLTQEAFDDFYPETLATRIVGEGIYALPMEVDPLSIYYDVAAFEEAGLSEGDLPATWDQMLDVAERLTTPRRSGLVLETTPGYYQNFTFYPWVWQGGGEVVDPITQKPRIASDAVVAALELFAASIARGVAPRTLPAGGEIVTAFTQGLAAMWQRGPWSISEFQLQAPDHRYGVFPLPLPPGGRQITVAGGWAWAVNNRGRNSDAAARFVVESIGSMSAESIARGADWNYRAKSNLPARRSVSAASEQLPSYADPARAAVRELVSTSRGEPRYPPVLYKALSNTIQSVQLAGGDARVQAQVAQDAIESFLQTYEGGTLV</sequence>
<keyword evidence="2" id="KW-1185">Reference proteome</keyword>
<reference evidence="2" key="1">
    <citation type="journal article" date="2019" name="Int. J. Syst. Evol. Microbiol.">
        <title>The Global Catalogue of Microorganisms (GCM) 10K type strain sequencing project: providing services to taxonomists for standard genome sequencing and annotation.</title>
        <authorList>
            <consortium name="The Broad Institute Genomics Platform"/>
            <consortium name="The Broad Institute Genome Sequencing Center for Infectious Disease"/>
            <person name="Wu L."/>
            <person name="Ma J."/>
        </authorList>
    </citation>
    <scope>NUCLEOTIDE SEQUENCE [LARGE SCALE GENOMIC DNA]</scope>
    <source>
        <strain evidence="2">JCM 12165</strain>
    </source>
</reference>
<dbReference type="CDD" id="cd13585">
    <property type="entry name" value="PBP2_TMBP_like"/>
    <property type="match status" value="1"/>
</dbReference>
<protein>
    <submittedName>
        <fullName evidence="1">ABC transporter substrate-binding protein</fullName>
    </submittedName>
</protein>
<dbReference type="SUPFAM" id="SSF53850">
    <property type="entry name" value="Periplasmic binding protein-like II"/>
    <property type="match status" value="1"/>
</dbReference>
<organism evidence="1 2">
    <name type="scientific">Pseudonocardia aurantiaca</name>
    <dbReference type="NCBI Taxonomy" id="75290"/>
    <lineage>
        <taxon>Bacteria</taxon>
        <taxon>Bacillati</taxon>
        <taxon>Actinomycetota</taxon>
        <taxon>Actinomycetes</taxon>
        <taxon>Pseudonocardiales</taxon>
        <taxon>Pseudonocardiaceae</taxon>
        <taxon>Pseudonocardia</taxon>
    </lineage>
</organism>
<dbReference type="InterPro" id="IPR050490">
    <property type="entry name" value="Bact_solute-bd_prot1"/>
</dbReference>
<dbReference type="InterPro" id="IPR006059">
    <property type="entry name" value="SBP"/>
</dbReference>
<dbReference type="PANTHER" id="PTHR43649:SF30">
    <property type="entry name" value="ABC TRANSPORTER SUBSTRATE-BINDING PROTEIN"/>
    <property type="match status" value="1"/>
</dbReference>
<dbReference type="RefSeq" id="WP_343982637.1">
    <property type="nucleotide sequence ID" value="NZ_BAAAJG010000015.1"/>
</dbReference>
<gene>
    <name evidence="1" type="ORF">ACFSCY_36580</name>
</gene>
<proteinExistence type="predicted"/>
<dbReference type="PROSITE" id="PS51257">
    <property type="entry name" value="PROKAR_LIPOPROTEIN"/>
    <property type="match status" value="1"/>
</dbReference>